<dbReference type="EMBL" id="BDSA01000001">
    <property type="protein sequence ID" value="GBE59748.1"/>
    <property type="molecule type" value="Genomic_DNA"/>
</dbReference>
<dbReference type="RefSeq" id="XP_028865991.1">
    <property type="nucleotide sequence ID" value="XM_029010158.1"/>
</dbReference>
<proteinExistence type="inferred from homology"/>
<evidence type="ECO:0000256" key="7">
    <source>
        <dbReference type="ARBA" id="ARBA00022723"/>
    </source>
</evidence>
<dbReference type="Gene3D" id="1.10.1080.10">
    <property type="entry name" value="Glutathione Synthetase, Chain A, domain 3"/>
    <property type="match status" value="1"/>
</dbReference>
<dbReference type="SUPFAM" id="SSF52440">
    <property type="entry name" value="PreATP-grasp domain"/>
    <property type="match status" value="1"/>
</dbReference>
<feature type="domain" description="Glutathione synthase substrate-binding" evidence="11">
    <location>
        <begin position="345"/>
        <end position="485"/>
    </location>
</feature>
<dbReference type="PANTHER" id="PTHR11130">
    <property type="entry name" value="GLUTATHIONE SYNTHETASE"/>
    <property type="match status" value="1"/>
</dbReference>
<dbReference type="InterPro" id="IPR014049">
    <property type="entry name" value="Glutathione_synthase_N_euk"/>
</dbReference>
<dbReference type="Gene3D" id="3.30.1490.80">
    <property type="match status" value="1"/>
</dbReference>
<dbReference type="InterPro" id="IPR016185">
    <property type="entry name" value="PreATP-grasp_dom_sf"/>
</dbReference>
<dbReference type="InterPro" id="IPR004887">
    <property type="entry name" value="GSH_synth_subst-bd"/>
</dbReference>
<dbReference type="SUPFAM" id="SSF56059">
    <property type="entry name" value="Glutathione synthetase ATP-binding domain-like"/>
    <property type="match status" value="1"/>
</dbReference>
<evidence type="ECO:0000256" key="9">
    <source>
        <dbReference type="ARBA" id="ARBA00022840"/>
    </source>
</evidence>
<dbReference type="VEuPathDB" id="PiroplasmaDB:BOVATA_012410"/>
<dbReference type="PANTHER" id="PTHR11130:SF0">
    <property type="entry name" value="GLUTATHIONE SYNTHETASE"/>
    <property type="match status" value="1"/>
</dbReference>
<dbReference type="GO" id="GO:0005829">
    <property type="term" value="C:cytosol"/>
    <property type="evidence" value="ECO:0007669"/>
    <property type="project" value="TreeGrafter"/>
</dbReference>
<evidence type="ECO:0000259" key="11">
    <source>
        <dbReference type="Pfam" id="PF03199"/>
    </source>
</evidence>
<dbReference type="Pfam" id="PF03199">
    <property type="entry name" value="GSH_synthase"/>
    <property type="match status" value="1"/>
</dbReference>
<dbReference type="InterPro" id="IPR014042">
    <property type="entry name" value="Glutathione_synthase_a-hlx"/>
</dbReference>
<keyword evidence="8" id="KW-0547">Nucleotide-binding</keyword>
<evidence type="ECO:0000256" key="8">
    <source>
        <dbReference type="ARBA" id="ARBA00022741"/>
    </source>
</evidence>
<dbReference type="GO" id="GO:0043295">
    <property type="term" value="F:glutathione binding"/>
    <property type="evidence" value="ECO:0007669"/>
    <property type="project" value="TreeGrafter"/>
</dbReference>
<evidence type="ECO:0000313" key="13">
    <source>
        <dbReference type="Proteomes" id="UP000236319"/>
    </source>
</evidence>
<evidence type="ECO:0000256" key="1">
    <source>
        <dbReference type="ARBA" id="ARBA00001946"/>
    </source>
</evidence>
<evidence type="ECO:0000256" key="4">
    <source>
        <dbReference type="ARBA" id="ARBA00012214"/>
    </source>
</evidence>
<keyword evidence="5" id="KW-0436">Ligase</keyword>
<keyword evidence="10" id="KW-0460">Magnesium</keyword>
<keyword evidence="13" id="KW-1185">Reference proteome</keyword>
<evidence type="ECO:0000256" key="6">
    <source>
        <dbReference type="ARBA" id="ARBA00022684"/>
    </source>
</evidence>
<reference evidence="12 13" key="1">
    <citation type="journal article" date="2017" name="BMC Genomics">
        <title>Whole-genome assembly of Babesia ovata and comparative genomics between closely related pathogens.</title>
        <authorList>
            <person name="Yamagishi J."/>
            <person name="Asada M."/>
            <person name="Hakimi H."/>
            <person name="Tanaka T.Q."/>
            <person name="Sugimoto C."/>
            <person name="Kawazu S."/>
        </authorList>
    </citation>
    <scope>NUCLEOTIDE SEQUENCE [LARGE SCALE GENOMIC DNA]</scope>
    <source>
        <strain evidence="12 13">Miyake</strain>
    </source>
</reference>
<dbReference type="GO" id="GO:0005524">
    <property type="term" value="F:ATP binding"/>
    <property type="evidence" value="ECO:0007669"/>
    <property type="project" value="UniProtKB-KW"/>
</dbReference>
<dbReference type="OrthoDB" id="2020073at2759"/>
<comment type="cofactor">
    <cofactor evidence="1">
        <name>Mg(2+)</name>
        <dbReference type="ChEBI" id="CHEBI:18420"/>
    </cofactor>
</comment>
<dbReference type="Gene3D" id="3.30.470.20">
    <property type="entry name" value="ATP-grasp fold, B domain"/>
    <property type="match status" value="1"/>
</dbReference>
<dbReference type="Gene3D" id="3.40.50.1760">
    <property type="entry name" value="Glutathione synthase, substrate-binding domain superfamily, eukaryotic"/>
    <property type="match status" value="1"/>
</dbReference>
<comment type="pathway">
    <text evidence="2">Sulfur metabolism; glutathione biosynthesis; glutathione from L-cysteine and L-glutamate: step 2/2.</text>
</comment>
<dbReference type="Pfam" id="PF03917">
    <property type="entry name" value="GSH_synth_ATP"/>
    <property type="match status" value="2"/>
</dbReference>
<sequence>MSIYYVDQPSRRFRIRVPVRLEVAREDGSFVFPHITGHFMDVMKLIPSGGAEVSPEFSGIYRCHSADASEAVEQLLRSFVRKLMMLGCLSQNLNWKATCSVGSVLPFGGRVKVAPTVLFPVPFPLSPFLAGVRFTPSLVRLIDHVSCGEQWLCSALEPLREVDPFIAHLLDICRDVYLSGKRRLKDDVRAYVTRADYLLHVAELPSAPGTPPNSARVEHCRTCHYDVCLCELRNIVGGTIGTNAALIRTFEALPGVYMKMVEVNTVSCALAHLSELVSRAHSDCVDGMLRQRLAIGKMDHMGMIAGFHKLHLQNSPLGGIVDTLATAHEHYVKRHCSLMHDLPPCILQVVTEELGNFFDVYAVADVLMENYGVTVKVVTMRELCRWRREGRLFIQTASDSAVHLVEPKRQFNPDNEGNPGRLFIACPPLNGCGQNQVIVREVSVIYYRSCYSDEEMACDRDSWDVRRLFEFSDAVKVPSVPAQLAGSKRIQMLLCDPAIRGQMSTDDTLPPDVSPTGASISPVYAALNTFRSVNVQQVDPSLAVNEDIVKAAIESPGGFVLKSQAEGGAELYTHNELAAVLRQGMETDRRQLAKYVLMRRIKPPVQRAAFVKGNEEGAFTLSVERTVTEIGIYGCAVFSGKRVLAEECSGYLARTKNESTAGGGVCAGHAALTRRLTATKNLLPVARPGSLRIRHFAPFYTMKAALLFLLAALAHAQPELDSSESTIKLTADKPFVHEIPEYSLKVLSCPSGTGLTITNALWIATFSGKLDIDENGPVRLDRTSDVKKICRGLNNCILKPIAHLENVVDKIYHFFGVPFSNASYTLKVSGVCESTARKPTGREMIAAIDPNLDLVMGCEQGEVINLSFVRGAGLFHTWQYRHNYCNRSFMENAFYLCQNQRSCTIDKSLYVSDTVCNYQVIDAQYFCRPAYHNAYVDVIRKNGTDQIILTAEEDAFVTVKAPAESLLSVKSAVWDIVGKELEEDDTRRNRLDLLQFFCEGRSSCTFSPKRTSNGLLDLHLGGITADNQKPFVFKAKFGIVKGTLHAEDSNIKTVPCKHGQTVVMTCPSDRYIRVVSALWGGMVTDTALQPTTIFWEEKTIDGKLYRTTEIGAFLDRQVFNKNEFTFDPFAIVKEKRLLPTIEGIQEKDHSLTVKYTCMDLTSRPSISDIGLSDIKSLTSDYGEEYALDKEKILPFAFKKDNQLIIMLEMQGTSEVEVGKFLSIQLPGGAEGAYVATLPQNDTAAEHRVEQPCDNAIINVIFADKRTLHVTTNLYNGTELVATLVDDLTSESDIKFEEEIKDIVLTSGNVLGMRVLYNDMSPR</sequence>
<dbReference type="UniPathway" id="UPA00142">
    <property type="reaction ID" value="UER00210"/>
</dbReference>
<dbReference type="InterPro" id="IPR005615">
    <property type="entry name" value="Glutathione_synthase"/>
</dbReference>
<dbReference type="InterPro" id="IPR014709">
    <property type="entry name" value="Glutathione_synthase_C_euk"/>
</dbReference>
<protein>
    <recommendedName>
        <fullName evidence="4">glutathione synthase</fullName>
        <ecNumber evidence="4">6.3.2.3</ecNumber>
    </recommendedName>
</protein>
<dbReference type="EC" id="6.3.2.3" evidence="4"/>
<accession>A0A2H6K9T9</accession>
<keyword evidence="9" id="KW-0067">ATP-binding</keyword>
<evidence type="ECO:0000313" key="12">
    <source>
        <dbReference type="EMBL" id="GBE59748.1"/>
    </source>
</evidence>
<comment type="similarity">
    <text evidence="3">Belongs to the eukaryotic GSH synthase family.</text>
</comment>
<comment type="caution">
    <text evidence="12">The sequence shown here is derived from an EMBL/GenBank/DDBJ whole genome shotgun (WGS) entry which is preliminary data.</text>
</comment>
<dbReference type="GeneID" id="39873518"/>
<keyword evidence="7" id="KW-0479">Metal-binding</keyword>
<dbReference type="InterPro" id="IPR037013">
    <property type="entry name" value="GSH-S_sub-bd_sf"/>
</dbReference>
<evidence type="ECO:0000256" key="5">
    <source>
        <dbReference type="ARBA" id="ARBA00022598"/>
    </source>
</evidence>
<dbReference type="Gene3D" id="3.30.1490.50">
    <property type="match status" value="1"/>
</dbReference>
<evidence type="ECO:0000256" key="10">
    <source>
        <dbReference type="ARBA" id="ARBA00022842"/>
    </source>
</evidence>
<organism evidence="12 13">
    <name type="scientific">Babesia ovata</name>
    <dbReference type="NCBI Taxonomy" id="189622"/>
    <lineage>
        <taxon>Eukaryota</taxon>
        <taxon>Sar</taxon>
        <taxon>Alveolata</taxon>
        <taxon>Apicomplexa</taxon>
        <taxon>Aconoidasida</taxon>
        <taxon>Piroplasmida</taxon>
        <taxon>Babesiidae</taxon>
        <taxon>Babesia</taxon>
    </lineage>
</organism>
<evidence type="ECO:0000256" key="2">
    <source>
        <dbReference type="ARBA" id="ARBA00004965"/>
    </source>
</evidence>
<dbReference type="GO" id="GO:0046872">
    <property type="term" value="F:metal ion binding"/>
    <property type="evidence" value="ECO:0007669"/>
    <property type="project" value="UniProtKB-KW"/>
</dbReference>
<name>A0A2H6K9T9_9APIC</name>
<evidence type="ECO:0000256" key="3">
    <source>
        <dbReference type="ARBA" id="ARBA00010385"/>
    </source>
</evidence>
<dbReference type="GO" id="GO:0004363">
    <property type="term" value="F:glutathione synthase activity"/>
    <property type="evidence" value="ECO:0007669"/>
    <property type="project" value="UniProtKB-EC"/>
</dbReference>
<gene>
    <name evidence="12" type="ORF">BOVATA_012410</name>
</gene>
<keyword evidence="6" id="KW-0317">Glutathione biosynthesis</keyword>
<dbReference type="Proteomes" id="UP000236319">
    <property type="component" value="Unassembled WGS sequence"/>
</dbReference>